<dbReference type="Pfam" id="PF24698">
    <property type="entry name" value="DUF7662"/>
    <property type="match status" value="1"/>
</dbReference>
<dbReference type="AlphaFoldDB" id="A0A6J4MRQ1"/>
<protein>
    <recommendedName>
        <fullName evidence="1">DUF7662 domain-containing protein</fullName>
    </recommendedName>
</protein>
<gene>
    <name evidence="2" type="ORF">AVDCRST_MAG47-682</name>
</gene>
<accession>A0A6J4MRQ1</accession>
<dbReference type="InterPro" id="IPR056079">
    <property type="entry name" value="DUF7662"/>
</dbReference>
<name>A0A6J4MRQ1_9ACTN</name>
<proteinExistence type="predicted"/>
<dbReference type="EMBL" id="CADCUK010000048">
    <property type="protein sequence ID" value="CAA9366905.1"/>
    <property type="molecule type" value="Genomic_DNA"/>
</dbReference>
<sequence length="128" mass="13792">MAKYDALRDHLTARSGDTVNMTIAEVEQVVGNLPPTAWNTRAWWANDSKVQAKAWRAAGWHVDSVMLSSQRVVFARGEVGGTLAARIAAGEHTVTSRAAVQRAADDEKFCPTCYVAVPQSGICDSCAD</sequence>
<organism evidence="2">
    <name type="scientific">uncultured Nocardioidaceae bacterium</name>
    <dbReference type="NCBI Taxonomy" id="253824"/>
    <lineage>
        <taxon>Bacteria</taxon>
        <taxon>Bacillati</taxon>
        <taxon>Actinomycetota</taxon>
        <taxon>Actinomycetes</taxon>
        <taxon>Propionibacteriales</taxon>
        <taxon>Nocardioidaceae</taxon>
        <taxon>environmental samples</taxon>
    </lineage>
</organism>
<evidence type="ECO:0000259" key="1">
    <source>
        <dbReference type="Pfam" id="PF24698"/>
    </source>
</evidence>
<reference evidence="2" key="1">
    <citation type="submission" date="2020-02" db="EMBL/GenBank/DDBJ databases">
        <authorList>
            <person name="Meier V. D."/>
        </authorList>
    </citation>
    <scope>NUCLEOTIDE SEQUENCE</scope>
    <source>
        <strain evidence="2">AVDCRST_MAG47</strain>
    </source>
</reference>
<evidence type="ECO:0000313" key="2">
    <source>
        <dbReference type="EMBL" id="CAA9366905.1"/>
    </source>
</evidence>
<feature type="domain" description="DUF7662" evidence="1">
    <location>
        <begin position="4"/>
        <end position="76"/>
    </location>
</feature>